<dbReference type="HOGENOM" id="CLU_614167_0_0_1"/>
<feature type="compositionally biased region" description="Polar residues" evidence="1">
    <location>
        <begin position="93"/>
        <end position="113"/>
    </location>
</feature>
<dbReference type="AlphaFoldDB" id="A0A084G6D3"/>
<sequence>MYRDIARWEREGNRASSIERVRREVAAVERQMIDMTTDHWNRVRGVDYLPPTALAVDEQWRLLNKDMVGPEKKQGEADNNPCTKPDFPKGSLPSRTRPQAGLSSPSSLSTVDTTGPPPKPRTNRELAITNFPYHGFHRDDSDFSGLESRSPATPFDLKREEDPQKSSPQICSQPTESDGSTSDPEDEESLPESLLLGDPIVGALRELHSNALLQNVNVITDFVMRDSHQGHRAATNYIQDDTFEAILECQQHLQHATHRRVRRRLDNLDLDSQTREQVSIIVTEEQAIAFQEYLQRRRLDRGRSGCNSEENSASSSIAEMSQDSADARRRSTPSPDPLSRGEPAARSSSQENYCSSTGFGVGHSLEWQGPQLDINATTEAPLAGSSSPWQIIGSEGQGPPDHQAPDDADPLTHTDFTDLFTEDDLADLGFFILEADIQNAAEHSNS</sequence>
<protein>
    <submittedName>
        <fullName evidence="2">Uncharacterized protein</fullName>
    </submittedName>
</protein>
<feature type="region of interest" description="Disordered" evidence="1">
    <location>
        <begin position="139"/>
        <end position="191"/>
    </location>
</feature>
<dbReference type="KEGG" id="sapo:SAPIO_CDS5330"/>
<dbReference type="EMBL" id="JOWA01000098">
    <property type="protein sequence ID" value="KEZ42895.1"/>
    <property type="molecule type" value="Genomic_DNA"/>
</dbReference>
<dbReference type="VEuPathDB" id="FungiDB:SAPIO_CDS5330"/>
<proteinExistence type="predicted"/>
<feature type="compositionally biased region" description="Low complexity" evidence="1">
    <location>
        <begin position="308"/>
        <end position="324"/>
    </location>
</feature>
<keyword evidence="3" id="KW-1185">Reference proteome</keyword>
<accession>A0A084G6D3</accession>
<evidence type="ECO:0000313" key="2">
    <source>
        <dbReference type="EMBL" id="KEZ42895.1"/>
    </source>
</evidence>
<feature type="region of interest" description="Disordered" evidence="1">
    <location>
        <begin position="70"/>
        <end position="124"/>
    </location>
</feature>
<comment type="caution">
    <text evidence="2">The sequence shown here is derived from an EMBL/GenBank/DDBJ whole genome shotgun (WGS) entry which is preliminary data.</text>
</comment>
<dbReference type="RefSeq" id="XP_016642694.1">
    <property type="nucleotide sequence ID" value="XM_016787679.1"/>
</dbReference>
<feature type="compositionally biased region" description="Polar residues" evidence="1">
    <location>
        <begin position="165"/>
        <end position="181"/>
    </location>
</feature>
<feature type="region of interest" description="Disordered" evidence="1">
    <location>
        <begin position="380"/>
        <end position="415"/>
    </location>
</feature>
<name>A0A084G6D3_PSEDA</name>
<evidence type="ECO:0000313" key="3">
    <source>
        <dbReference type="Proteomes" id="UP000028545"/>
    </source>
</evidence>
<dbReference type="OrthoDB" id="5015991at2759"/>
<reference evidence="2 3" key="1">
    <citation type="journal article" date="2014" name="Genome Announc.">
        <title>Draft genome sequence of the pathogenic fungus Scedosporium apiospermum.</title>
        <authorList>
            <person name="Vandeputte P."/>
            <person name="Ghamrawi S."/>
            <person name="Rechenmann M."/>
            <person name="Iltis A."/>
            <person name="Giraud S."/>
            <person name="Fleury M."/>
            <person name="Thornton C."/>
            <person name="Delhaes L."/>
            <person name="Meyer W."/>
            <person name="Papon N."/>
            <person name="Bouchara J.P."/>
        </authorList>
    </citation>
    <scope>NUCLEOTIDE SEQUENCE [LARGE SCALE GENOMIC DNA]</scope>
    <source>
        <strain evidence="2 3">IHEM 14462</strain>
    </source>
</reference>
<organism evidence="2 3">
    <name type="scientific">Pseudallescheria apiosperma</name>
    <name type="common">Scedosporium apiospermum</name>
    <dbReference type="NCBI Taxonomy" id="563466"/>
    <lineage>
        <taxon>Eukaryota</taxon>
        <taxon>Fungi</taxon>
        <taxon>Dikarya</taxon>
        <taxon>Ascomycota</taxon>
        <taxon>Pezizomycotina</taxon>
        <taxon>Sordariomycetes</taxon>
        <taxon>Hypocreomycetidae</taxon>
        <taxon>Microascales</taxon>
        <taxon>Microascaceae</taxon>
        <taxon>Scedosporium</taxon>
    </lineage>
</organism>
<dbReference type="GeneID" id="27724402"/>
<feature type="compositionally biased region" description="Polar residues" evidence="1">
    <location>
        <begin position="380"/>
        <end position="389"/>
    </location>
</feature>
<dbReference type="Proteomes" id="UP000028545">
    <property type="component" value="Unassembled WGS sequence"/>
</dbReference>
<feature type="compositionally biased region" description="Polar residues" evidence="1">
    <location>
        <begin position="346"/>
        <end position="355"/>
    </location>
</feature>
<gene>
    <name evidence="2" type="ORF">SAPIO_CDS5330</name>
</gene>
<evidence type="ECO:0000256" key="1">
    <source>
        <dbReference type="SAM" id="MobiDB-lite"/>
    </source>
</evidence>
<feature type="region of interest" description="Disordered" evidence="1">
    <location>
        <begin position="300"/>
        <end position="355"/>
    </location>
</feature>